<dbReference type="CDD" id="cd15831">
    <property type="entry name" value="BTAD"/>
    <property type="match status" value="1"/>
</dbReference>
<dbReference type="Gene3D" id="1.25.40.10">
    <property type="entry name" value="Tetratricopeptide repeat domain"/>
    <property type="match status" value="1"/>
</dbReference>
<dbReference type="OrthoDB" id="3208838at2"/>
<dbReference type="SUPFAM" id="SSF48452">
    <property type="entry name" value="TPR-like"/>
    <property type="match status" value="1"/>
</dbReference>
<dbReference type="InterPro" id="IPR016032">
    <property type="entry name" value="Sig_transdc_resp-reg_C-effctor"/>
</dbReference>
<dbReference type="EMBL" id="RBKT01000001">
    <property type="protein sequence ID" value="RKR86673.1"/>
    <property type="molecule type" value="Genomic_DNA"/>
</dbReference>
<dbReference type="AlphaFoldDB" id="A0A495JCW4"/>
<dbReference type="InterPro" id="IPR005158">
    <property type="entry name" value="BTAD"/>
</dbReference>
<evidence type="ECO:0000256" key="2">
    <source>
        <dbReference type="ARBA" id="ARBA00023163"/>
    </source>
</evidence>
<dbReference type="Pfam" id="PF03704">
    <property type="entry name" value="BTAD"/>
    <property type="match status" value="1"/>
</dbReference>
<dbReference type="PANTHER" id="PTHR35807:SF1">
    <property type="entry name" value="TRANSCRIPTIONAL REGULATOR REDD"/>
    <property type="match status" value="1"/>
</dbReference>
<dbReference type="SUPFAM" id="SSF46894">
    <property type="entry name" value="C-terminal effector domain of the bipartite response regulators"/>
    <property type="match status" value="1"/>
</dbReference>
<dbReference type="InterPro" id="IPR036388">
    <property type="entry name" value="WH-like_DNA-bd_sf"/>
</dbReference>
<accession>A0A495JCW4</accession>
<comment type="caution">
    <text evidence="4">The sequence shown here is derived from an EMBL/GenBank/DDBJ whole genome shotgun (WGS) entry which is preliminary data.</text>
</comment>
<keyword evidence="5" id="KW-1185">Reference proteome</keyword>
<dbReference type="Proteomes" id="UP000277671">
    <property type="component" value="Unassembled WGS sequence"/>
</dbReference>
<dbReference type="SMART" id="SM01043">
    <property type="entry name" value="BTAD"/>
    <property type="match status" value="1"/>
</dbReference>
<evidence type="ECO:0000313" key="5">
    <source>
        <dbReference type="Proteomes" id="UP000277671"/>
    </source>
</evidence>
<proteinExistence type="predicted"/>
<evidence type="ECO:0000259" key="3">
    <source>
        <dbReference type="SMART" id="SM01043"/>
    </source>
</evidence>
<feature type="domain" description="Bacterial transcriptional activator" evidence="3">
    <location>
        <begin position="103"/>
        <end position="248"/>
    </location>
</feature>
<organism evidence="4 5">
    <name type="scientific">Micromonospora pisi</name>
    <dbReference type="NCBI Taxonomy" id="589240"/>
    <lineage>
        <taxon>Bacteria</taxon>
        <taxon>Bacillati</taxon>
        <taxon>Actinomycetota</taxon>
        <taxon>Actinomycetes</taxon>
        <taxon>Micromonosporales</taxon>
        <taxon>Micromonosporaceae</taxon>
        <taxon>Micromonospora</taxon>
    </lineage>
</organism>
<name>A0A495JCW4_9ACTN</name>
<keyword evidence="2" id="KW-0804">Transcription</keyword>
<dbReference type="InterPro" id="IPR051677">
    <property type="entry name" value="AfsR-DnrI-RedD_regulator"/>
</dbReference>
<keyword evidence="4" id="KW-0238">DNA-binding</keyword>
<dbReference type="PANTHER" id="PTHR35807">
    <property type="entry name" value="TRANSCRIPTIONAL REGULATOR REDD-RELATED"/>
    <property type="match status" value="1"/>
</dbReference>
<reference evidence="4 5" key="1">
    <citation type="submission" date="2018-10" db="EMBL/GenBank/DDBJ databases">
        <title>Sequencing the genomes of 1000 actinobacteria strains.</title>
        <authorList>
            <person name="Klenk H.-P."/>
        </authorList>
    </citation>
    <scope>NUCLEOTIDE SEQUENCE [LARGE SCALE GENOMIC DNA]</scope>
    <source>
        <strain evidence="4 5">DSM 45175</strain>
    </source>
</reference>
<keyword evidence="1" id="KW-0805">Transcription regulation</keyword>
<evidence type="ECO:0000313" key="4">
    <source>
        <dbReference type="EMBL" id="RKR86673.1"/>
    </source>
</evidence>
<dbReference type="InterPro" id="IPR011990">
    <property type="entry name" value="TPR-like_helical_dom_sf"/>
</dbReference>
<dbReference type="RefSeq" id="WP_147456909.1">
    <property type="nucleotide sequence ID" value="NZ_RBKT01000001.1"/>
</dbReference>
<gene>
    <name evidence="4" type="ORF">BDK92_0924</name>
</gene>
<dbReference type="GO" id="GO:0003677">
    <property type="term" value="F:DNA binding"/>
    <property type="evidence" value="ECO:0007669"/>
    <property type="project" value="UniProtKB-KW"/>
</dbReference>
<protein>
    <submittedName>
        <fullName evidence="4">DNA-binding SARP family transcriptional activator</fullName>
    </submittedName>
</protein>
<evidence type="ECO:0000256" key="1">
    <source>
        <dbReference type="ARBA" id="ARBA00023015"/>
    </source>
</evidence>
<dbReference type="Gene3D" id="1.10.10.10">
    <property type="entry name" value="Winged helix-like DNA-binding domain superfamily/Winged helix DNA-binding domain"/>
    <property type="match status" value="1"/>
</dbReference>
<dbReference type="GO" id="GO:0006355">
    <property type="term" value="P:regulation of DNA-templated transcription"/>
    <property type="evidence" value="ECO:0007669"/>
    <property type="project" value="InterPro"/>
</dbReference>
<sequence>MELRFALLGALETTVDGSDLILASAMMRGVLAVLLLAGGQRVTIDRLGQALWSTPPKSAASNLRSYLARLRVTLRNAHPDLATRLVTMGHEGGYRLILNSHELDSRLFADLARRGRDHLLNRDYALAEITLREALALWRGSAGQDLAAAGTLGQQLTHLNEQRVVAIEDLVDARLALGATTDLLTDTRALVLEHPLRDRPWEQLMRALYLAGDPAGALDAYQQARRSFNDALGMEPANRLQKLQTAILRRDEHAIEPTAMTLPGRTRTCDI</sequence>